<evidence type="ECO:0000256" key="8">
    <source>
        <dbReference type="ARBA" id="ARBA00023012"/>
    </source>
</evidence>
<feature type="transmembrane region" description="Helical" evidence="9">
    <location>
        <begin position="151"/>
        <end position="171"/>
    </location>
</feature>
<dbReference type="EC" id="2.7.13.3" evidence="2"/>
<keyword evidence="7" id="KW-0067">ATP-binding</keyword>
<evidence type="ECO:0000256" key="7">
    <source>
        <dbReference type="ARBA" id="ARBA00022840"/>
    </source>
</evidence>
<evidence type="ECO:0000256" key="6">
    <source>
        <dbReference type="ARBA" id="ARBA00022777"/>
    </source>
</evidence>
<evidence type="ECO:0000256" key="5">
    <source>
        <dbReference type="ARBA" id="ARBA00022741"/>
    </source>
</evidence>
<evidence type="ECO:0000259" key="11">
    <source>
        <dbReference type="Pfam" id="PF07730"/>
    </source>
</evidence>
<dbReference type="GO" id="GO:0046983">
    <property type="term" value="F:protein dimerization activity"/>
    <property type="evidence" value="ECO:0007669"/>
    <property type="project" value="InterPro"/>
</dbReference>
<evidence type="ECO:0000256" key="1">
    <source>
        <dbReference type="ARBA" id="ARBA00000085"/>
    </source>
</evidence>
<dbReference type="CDD" id="cd16917">
    <property type="entry name" value="HATPase_UhpB-NarQ-NarX-like"/>
    <property type="match status" value="1"/>
</dbReference>
<organism evidence="12 13">
    <name type="scientific">Corynebacterium pseudotuberculosis 258</name>
    <dbReference type="NCBI Taxonomy" id="1168865"/>
    <lineage>
        <taxon>Bacteria</taxon>
        <taxon>Bacillati</taxon>
        <taxon>Actinomycetota</taxon>
        <taxon>Actinomycetes</taxon>
        <taxon>Mycobacteriales</taxon>
        <taxon>Corynebacteriaceae</taxon>
        <taxon>Corynebacterium</taxon>
    </lineage>
</organism>
<evidence type="ECO:0000256" key="4">
    <source>
        <dbReference type="ARBA" id="ARBA00022679"/>
    </source>
</evidence>
<dbReference type="Proteomes" id="UP000006465">
    <property type="component" value="Chromosome"/>
</dbReference>
<dbReference type="PANTHER" id="PTHR24421">
    <property type="entry name" value="NITRATE/NITRITE SENSOR PROTEIN NARX-RELATED"/>
    <property type="match status" value="1"/>
</dbReference>
<proteinExistence type="predicted"/>
<dbReference type="PANTHER" id="PTHR24421:SF10">
    <property type="entry name" value="NITRATE_NITRITE SENSOR PROTEIN NARQ"/>
    <property type="match status" value="1"/>
</dbReference>
<dbReference type="InterPro" id="IPR011712">
    <property type="entry name" value="Sig_transdc_His_kin_sub3_dim/P"/>
</dbReference>
<dbReference type="GO" id="GO:0016020">
    <property type="term" value="C:membrane"/>
    <property type="evidence" value="ECO:0007669"/>
    <property type="project" value="InterPro"/>
</dbReference>
<evidence type="ECO:0000256" key="9">
    <source>
        <dbReference type="SAM" id="Phobius"/>
    </source>
</evidence>
<evidence type="ECO:0000256" key="3">
    <source>
        <dbReference type="ARBA" id="ARBA00022553"/>
    </source>
</evidence>
<keyword evidence="5" id="KW-0547">Nucleotide-binding</keyword>
<dbReference type="Pfam" id="PF07730">
    <property type="entry name" value="HisKA_3"/>
    <property type="match status" value="1"/>
</dbReference>
<feature type="domain" description="Signal transduction histidine kinase subgroup 3 dimerisation and phosphoacceptor" evidence="11">
    <location>
        <begin position="191"/>
        <end position="250"/>
    </location>
</feature>
<feature type="transmembrane region" description="Helical" evidence="9">
    <location>
        <begin position="110"/>
        <end position="139"/>
    </location>
</feature>
<keyword evidence="9" id="KW-0812">Transmembrane</keyword>
<name>A0AAU8PT14_CORPS</name>
<feature type="domain" description="Histidine kinase/HSP90-like ATPase" evidence="10">
    <location>
        <begin position="287"/>
        <end position="367"/>
    </location>
</feature>
<sequence>MPDKRLTCPVFFVGHISRHVDATIINHVLFLRRHLTGFQLALLLLPLPLAAAIEFTSTGNFALMLAALFAGLCAALGIKDHRWQLALWGSIFATIVGYALGSYWTSSSNWALVILAGVLAANTSPRWMSITAAVTAILIPLRLIFFDVSMIIIWLLVIIATIVSFAIGTIVHSERARLKDHEAAITAQVKNDIADDLHDIVAHEIAGIVVLAQAGRAQKNSGSSQLLEQIESSGKRALEAIRDTVSQTRTAPVSATIADIERLVNDFAGETTFTARTQASTKTLITAERVISESLTNVLRHAHGAAISVRLEDVAQGLKIIVEDSGGLPTPGLNNGSGSGLYSLEKRIRAMGGLFQAGPHEKGWKVEAVIP</sequence>
<dbReference type="Gene3D" id="3.30.565.10">
    <property type="entry name" value="Histidine kinase-like ATPase, C-terminal domain"/>
    <property type="match status" value="1"/>
</dbReference>
<keyword evidence="9" id="KW-1133">Transmembrane helix</keyword>
<dbReference type="InterPro" id="IPR036890">
    <property type="entry name" value="HATPase_C_sf"/>
</dbReference>
<dbReference type="Pfam" id="PF02518">
    <property type="entry name" value="HATPase_c"/>
    <property type="match status" value="1"/>
</dbReference>
<reference evidence="12 13" key="1">
    <citation type="journal article" date="2013" name="J. Biotechnol.">
        <title>Genome sequence of Corynebacterium pseudotuberculosis biovar equi strain 258 and prediction of antigenic targets to improve biotechnological vaccine production.</title>
        <authorList>
            <person name="Soares S.C."/>
            <person name="Trost E."/>
            <person name="Ramos R.T."/>
            <person name="Carneiro A.R."/>
            <person name="Santos A.R."/>
            <person name="Pinto A.C."/>
            <person name="Barbosa E."/>
            <person name="Aburjaile F."/>
            <person name="Ali A."/>
            <person name="Diniz C.A."/>
            <person name="Hassan S.S."/>
            <person name="Fiaux K."/>
            <person name="Guimaraes L.C."/>
            <person name="Bakhtiar S.M."/>
            <person name="Pereira U."/>
            <person name="Almeida S.S."/>
            <person name="Abreu V.A."/>
            <person name="Rocha F.S."/>
            <person name="Dorella F.A."/>
            <person name="Miyoshi A."/>
            <person name="Silva A."/>
            <person name="Azevedo V."/>
            <person name="Tauch A."/>
        </authorList>
    </citation>
    <scope>NUCLEOTIDE SEQUENCE [LARGE SCALE GENOMIC DNA]</scope>
    <source>
        <strain evidence="12 13">258</strain>
    </source>
</reference>
<dbReference type="GO" id="GO:0000155">
    <property type="term" value="F:phosphorelay sensor kinase activity"/>
    <property type="evidence" value="ECO:0007669"/>
    <property type="project" value="InterPro"/>
</dbReference>
<dbReference type="GO" id="GO:0005524">
    <property type="term" value="F:ATP binding"/>
    <property type="evidence" value="ECO:0007669"/>
    <property type="project" value="UniProtKB-KW"/>
</dbReference>
<dbReference type="EMBL" id="CP003540">
    <property type="protein sequence ID" value="AFK17280.1"/>
    <property type="molecule type" value="Genomic_DNA"/>
</dbReference>
<feature type="transmembrane region" description="Helical" evidence="9">
    <location>
        <begin position="85"/>
        <end position="104"/>
    </location>
</feature>
<keyword evidence="9" id="KW-0472">Membrane</keyword>
<dbReference type="InterPro" id="IPR050482">
    <property type="entry name" value="Sensor_HK_TwoCompSys"/>
</dbReference>
<comment type="catalytic activity">
    <reaction evidence="1">
        <text>ATP + protein L-histidine = ADP + protein N-phospho-L-histidine.</text>
        <dbReference type="EC" id="2.7.13.3"/>
    </reaction>
</comment>
<feature type="transmembrane region" description="Helical" evidence="9">
    <location>
        <begin position="35"/>
        <end position="53"/>
    </location>
</feature>
<evidence type="ECO:0000313" key="13">
    <source>
        <dbReference type="Proteomes" id="UP000006465"/>
    </source>
</evidence>
<dbReference type="KEGG" id="coe:CP258_08425"/>
<keyword evidence="4" id="KW-0808">Transferase</keyword>
<accession>A0AAU8PT14</accession>
<keyword evidence="8" id="KW-0902">Two-component regulatory system</keyword>
<keyword evidence="3" id="KW-0597">Phosphoprotein</keyword>
<keyword evidence="6 12" id="KW-0418">Kinase</keyword>
<protein>
    <recommendedName>
        <fullName evidence="2">histidine kinase</fullName>
        <ecNumber evidence="2">2.7.13.3</ecNumber>
    </recommendedName>
</protein>
<evidence type="ECO:0000256" key="2">
    <source>
        <dbReference type="ARBA" id="ARBA00012438"/>
    </source>
</evidence>
<evidence type="ECO:0000313" key="12">
    <source>
        <dbReference type="EMBL" id="AFK17280.1"/>
    </source>
</evidence>
<dbReference type="RefSeq" id="WP_014655722.1">
    <property type="nucleotide sequence ID" value="NC_017945.3"/>
</dbReference>
<feature type="transmembrane region" description="Helical" evidence="9">
    <location>
        <begin position="59"/>
        <end position="78"/>
    </location>
</feature>
<dbReference type="AlphaFoldDB" id="A0AAU8PT14"/>
<evidence type="ECO:0000259" key="10">
    <source>
        <dbReference type="Pfam" id="PF02518"/>
    </source>
</evidence>
<gene>
    <name evidence="12" type="ORF">CP258_08425</name>
</gene>
<dbReference type="Gene3D" id="1.20.5.1930">
    <property type="match status" value="1"/>
</dbReference>
<dbReference type="SUPFAM" id="SSF55874">
    <property type="entry name" value="ATPase domain of HSP90 chaperone/DNA topoisomerase II/histidine kinase"/>
    <property type="match status" value="1"/>
</dbReference>
<dbReference type="InterPro" id="IPR003594">
    <property type="entry name" value="HATPase_dom"/>
</dbReference>